<name>A0A1C3H1Y0_9GAMM</name>
<dbReference type="EMBL" id="FKLO01000012">
    <property type="protein sequence ID" value="SAM57076.1"/>
    <property type="molecule type" value="Genomic_DNA"/>
</dbReference>
<gene>
    <name evidence="1" type="ORF">CHUV0807_0143</name>
</gene>
<dbReference type="Proteomes" id="UP000190837">
    <property type="component" value="Unassembled WGS sequence"/>
</dbReference>
<dbReference type="AlphaFoldDB" id="A0A1C3H1Y0"/>
<accession>A0A1C3H1Y0</accession>
<dbReference type="RefSeq" id="WP_143312202.1">
    <property type="nucleotide sequence ID" value="NZ_CP171111.1"/>
</dbReference>
<organism evidence="1 2">
    <name type="scientific">Cardiobacterium hominis</name>
    <dbReference type="NCBI Taxonomy" id="2718"/>
    <lineage>
        <taxon>Bacteria</taxon>
        <taxon>Pseudomonadati</taxon>
        <taxon>Pseudomonadota</taxon>
        <taxon>Gammaproteobacteria</taxon>
        <taxon>Cardiobacteriales</taxon>
        <taxon>Cardiobacteriaceae</taxon>
        <taxon>Cardiobacterium</taxon>
    </lineage>
</organism>
<evidence type="ECO:0000313" key="2">
    <source>
        <dbReference type="Proteomes" id="UP000190837"/>
    </source>
</evidence>
<evidence type="ECO:0000313" key="1">
    <source>
        <dbReference type="EMBL" id="SAM57076.1"/>
    </source>
</evidence>
<protein>
    <submittedName>
        <fullName evidence="1">Mobile element protein</fullName>
    </submittedName>
</protein>
<reference evidence="2" key="1">
    <citation type="submission" date="2016-04" db="EMBL/GenBank/DDBJ databases">
        <authorList>
            <person name="Tagini F."/>
        </authorList>
    </citation>
    <scope>NUCLEOTIDE SEQUENCE [LARGE SCALE GENOMIC DNA]</scope>
    <source>
        <strain evidence="2">CHUV0807</strain>
    </source>
</reference>
<proteinExistence type="predicted"/>
<sequence>MKAFEHKKCLFCGSKQVKKNGTRDGKQRYKCTACNKRFSGGGRLDSDTLWQLYSDGKQTAAQLAEQHGCSLKTIRRHLAKAVTKAPGVTPQAAVNLIMDTTYFGRKWGVMVLYDAISKRALSVLEVKNETIERYRQEVAALQERGVVIQSIICDGRSGLLQAFPDIPVQMCQFHQIKIIVRYLTKKPKSEAARELRALALTLTGSSKDRFIEGLHDWLMRHEAFLNERSVNAETGRSHYTHKKLRSAYHSLKRHLPWLFTFEDFPALSIPNTTNLLEGKFGDMKRLLKCHHGLKKANKILFINDYFAKG</sequence>